<dbReference type="SUPFAM" id="SSF51445">
    <property type="entry name" value="(Trans)glycosidases"/>
    <property type="match status" value="1"/>
</dbReference>
<dbReference type="Gene3D" id="3.20.20.80">
    <property type="entry name" value="Glycosidases"/>
    <property type="match status" value="1"/>
</dbReference>
<dbReference type="PANTHER" id="PTHR10353:SF36">
    <property type="entry name" value="LP05116P"/>
    <property type="match status" value="1"/>
</dbReference>
<evidence type="ECO:0000313" key="13">
    <source>
        <dbReference type="EMBL" id="RKT44740.1"/>
    </source>
</evidence>
<evidence type="ECO:0000256" key="6">
    <source>
        <dbReference type="ARBA" id="ARBA00023277"/>
    </source>
</evidence>
<dbReference type="PANTHER" id="PTHR10353">
    <property type="entry name" value="GLYCOSYL HYDROLASE"/>
    <property type="match status" value="1"/>
</dbReference>
<comment type="caution">
    <text evidence="13">The sequence shown here is derived from an EMBL/GenBank/DDBJ whole genome shotgun (WGS) entry which is preliminary data.</text>
</comment>
<feature type="active site" description="Proton donor" evidence="9">
    <location>
        <position position="173"/>
    </location>
</feature>
<evidence type="ECO:0000256" key="5">
    <source>
        <dbReference type="ARBA" id="ARBA00023001"/>
    </source>
</evidence>
<protein>
    <recommendedName>
        <fullName evidence="3 12">Beta-glucosidase</fullName>
        <ecNumber evidence="3 12">3.2.1.21</ecNumber>
    </recommendedName>
</protein>
<evidence type="ECO:0000313" key="14">
    <source>
        <dbReference type="Proteomes" id="UP000274556"/>
    </source>
</evidence>
<keyword evidence="14" id="KW-1185">Reference proteome</keyword>
<dbReference type="AlphaFoldDB" id="A0A495V7R1"/>
<evidence type="ECO:0000256" key="7">
    <source>
        <dbReference type="ARBA" id="ARBA00023295"/>
    </source>
</evidence>
<feature type="binding site" evidence="10">
    <location>
        <position position="128"/>
    </location>
    <ligand>
        <name>substrate</name>
    </ligand>
</feature>
<feature type="active site" description="Nucleophile" evidence="9 11">
    <location>
        <position position="358"/>
    </location>
</feature>
<dbReference type="GO" id="GO:0008422">
    <property type="term" value="F:beta-glucosidase activity"/>
    <property type="evidence" value="ECO:0007669"/>
    <property type="project" value="UniProtKB-EC"/>
</dbReference>
<organism evidence="13 14">
    <name type="scientific">Thiocapsa rosea</name>
    <dbReference type="NCBI Taxonomy" id="69360"/>
    <lineage>
        <taxon>Bacteria</taxon>
        <taxon>Pseudomonadati</taxon>
        <taxon>Pseudomonadota</taxon>
        <taxon>Gammaproteobacteria</taxon>
        <taxon>Chromatiales</taxon>
        <taxon>Chromatiaceae</taxon>
        <taxon>Thiocapsa</taxon>
    </lineage>
</organism>
<dbReference type="OrthoDB" id="9765195at2"/>
<dbReference type="GO" id="GO:0030245">
    <property type="term" value="P:cellulose catabolic process"/>
    <property type="evidence" value="ECO:0007669"/>
    <property type="project" value="UniProtKB-KW"/>
</dbReference>
<feature type="binding site" evidence="10">
    <location>
        <position position="172"/>
    </location>
    <ligand>
        <name>substrate</name>
    </ligand>
</feature>
<proteinExistence type="inferred from homology"/>
<sequence>MNEQAPEMPTDSPPSGFLWGAATSSYQIEGSPLADGAGPSIWHRFAHTPGRVLNGDTGDIACDHYRRWREDVTLMASLGLNAYRFSVAWGRILPEGTGRVNQPGLDFYRHLVDALLEQGIEPMLTLYHWDLPEALDARGGWASDASPGWFADYARILYRALGDRVRLWITLNEPWVITAGGYLFGDLAPGHRSQSETPIVAHNLLRAHAAALASGRAEGIERIGLAVNLEPQYPASPLADDIAATARRDAFINRWFLDPVFFGRYPAEMEAIFGTAWPEYSASELDALRAPPDFIGVNYYSRSVVRADPTEQPVGARRVRQDARPHTAMDWEVYPQGLTHILAWIQGRYGNPPVYITENGAAFDDPPPVAGRLHDRQRVAYLRSHLRAASRALRRGVDLRGYFAWSLLDNFEWSYGYAKRFGLVRVDPVDRQRLIKDSGRFYRDAIRRYEGRARPGDAAAPG</sequence>
<keyword evidence="5" id="KW-0136">Cellulose degradation</keyword>
<name>A0A495V7R1_9GAMM</name>
<comment type="similarity">
    <text evidence="2 12">Belongs to the glycosyl hydrolase 1 family.</text>
</comment>
<dbReference type="FunFam" id="3.20.20.80:FF:000004">
    <property type="entry name" value="Beta-glucosidase 6-phospho-beta-glucosidase"/>
    <property type="match status" value="1"/>
</dbReference>
<dbReference type="PRINTS" id="PR00131">
    <property type="entry name" value="GLHYDRLASE1"/>
</dbReference>
<feature type="binding site" evidence="10">
    <location>
        <begin position="412"/>
        <end position="413"/>
    </location>
    <ligand>
        <name>substrate</name>
    </ligand>
</feature>
<evidence type="ECO:0000256" key="12">
    <source>
        <dbReference type="RuleBase" id="RU361175"/>
    </source>
</evidence>
<dbReference type="NCBIfam" id="TIGR03356">
    <property type="entry name" value="BGL"/>
    <property type="match status" value="1"/>
</dbReference>
<keyword evidence="7 12" id="KW-0326">Glycosidase</keyword>
<feature type="binding site" evidence="10">
    <location>
        <position position="27"/>
    </location>
    <ligand>
        <name>substrate</name>
    </ligand>
</feature>
<evidence type="ECO:0000256" key="9">
    <source>
        <dbReference type="PIRSR" id="PIRSR617736-1"/>
    </source>
</evidence>
<dbReference type="EMBL" id="RBXL01000001">
    <property type="protein sequence ID" value="RKT44740.1"/>
    <property type="molecule type" value="Genomic_DNA"/>
</dbReference>
<dbReference type="Pfam" id="PF00232">
    <property type="entry name" value="Glyco_hydro_1"/>
    <property type="match status" value="1"/>
</dbReference>
<evidence type="ECO:0000256" key="10">
    <source>
        <dbReference type="PIRSR" id="PIRSR617736-2"/>
    </source>
</evidence>
<keyword evidence="8" id="KW-0624">Polysaccharide degradation</keyword>
<dbReference type="PROSITE" id="PS00653">
    <property type="entry name" value="GLYCOSYL_HYDROL_F1_2"/>
    <property type="match status" value="1"/>
</dbReference>
<dbReference type="InterPro" id="IPR001360">
    <property type="entry name" value="Glyco_hydro_1"/>
</dbReference>
<keyword evidence="6" id="KW-0119">Carbohydrate metabolism</keyword>
<dbReference type="EC" id="3.2.1.21" evidence="3 12"/>
<dbReference type="Proteomes" id="UP000274556">
    <property type="component" value="Unassembled WGS sequence"/>
</dbReference>
<evidence type="ECO:0000256" key="4">
    <source>
        <dbReference type="ARBA" id="ARBA00022801"/>
    </source>
</evidence>
<dbReference type="PROSITE" id="PS00572">
    <property type="entry name" value="GLYCOSYL_HYDROL_F1_1"/>
    <property type="match status" value="1"/>
</dbReference>
<evidence type="ECO:0000256" key="3">
    <source>
        <dbReference type="ARBA" id="ARBA00012744"/>
    </source>
</evidence>
<dbReference type="GO" id="GO:0005829">
    <property type="term" value="C:cytosol"/>
    <property type="evidence" value="ECO:0007669"/>
    <property type="project" value="TreeGrafter"/>
</dbReference>
<accession>A0A495V7R1</accession>
<keyword evidence="4 12" id="KW-0378">Hydrolase</keyword>
<evidence type="ECO:0000256" key="2">
    <source>
        <dbReference type="ARBA" id="ARBA00010838"/>
    </source>
</evidence>
<dbReference type="RefSeq" id="WP_120797135.1">
    <property type="nucleotide sequence ID" value="NZ_RBXL01000001.1"/>
</dbReference>
<reference evidence="13 14" key="1">
    <citation type="submission" date="2018-10" db="EMBL/GenBank/DDBJ databases">
        <title>Genomic Encyclopedia of Archaeal and Bacterial Type Strains, Phase II (KMG-II): from individual species to whole genera.</title>
        <authorList>
            <person name="Goeker M."/>
        </authorList>
    </citation>
    <scope>NUCLEOTIDE SEQUENCE [LARGE SCALE GENOMIC DNA]</scope>
    <source>
        <strain evidence="13 14">DSM 235</strain>
    </source>
</reference>
<evidence type="ECO:0000256" key="11">
    <source>
        <dbReference type="PROSITE-ProRule" id="PRU10055"/>
    </source>
</evidence>
<feature type="binding site" evidence="10">
    <location>
        <position position="405"/>
    </location>
    <ligand>
        <name>substrate</name>
    </ligand>
</feature>
<dbReference type="InterPro" id="IPR033132">
    <property type="entry name" value="GH_1_N_CS"/>
</dbReference>
<comment type="catalytic activity">
    <reaction evidence="1 12">
        <text>Hydrolysis of terminal, non-reducing beta-D-glucosyl residues with release of beta-D-glucose.</text>
        <dbReference type="EC" id="3.2.1.21"/>
    </reaction>
</comment>
<feature type="binding site" evidence="10">
    <location>
        <position position="300"/>
    </location>
    <ligand>
        <name>substrate</name>
    </ligand>
</feature>
<evidence type="ECO:0000256" key="1">
    <source>
        <dbReference type="ARBA" id="ARBA00000448"/>
    </source>
</evidence>
<dbReference type="InterPro" id="IPR017853">
    <property type="entry name" value="GH"/>
</dbReference>
<dbReference type="InterPro" id="IPR017736">
    <property type="entry name" value="Glyco_hydro_1_beta-glucosidase"/>
</dbReference>
<evidence type="ECO:0000256" key="8">
    <source>
        <dbReference type="ARBA" id="ARBA00023326"/>
    </source>
</evidence>
<gene>
    <name evidence="13" type="ORF">BDD21_2139</name>
</gene>
<dbReference type="InterPro" id="IPR018120">
    <property type="entry name" value="Glyco_hydro_1_AS"/>
</dbReference>